<organism evidence="2 4">
    <name type="scientific">Rhizophagus clarus</name>
    <dbReference type="NCBI Taxonomy" id="94130"/>
    <lineage>
        <taxon>Eukaryota</taxon>
        <taxon>Fungi</taxon>
        <taxon>Fungi incertae sedis</taxon>
        <taxon>Mucoromycota</taxon>
        <taxon>Glomeromycotina</taxon>
        <taxon>Glomeromycetes</taxon>
        <taxon>Glomerales</taxon>
        <taxon>Glomeraceae</taxon>
        <taxon>Rhizophagus</taxon>
    </lineage>
</organism>
<feature type="chain" id="PRO_5044073139" evidence="1">
    <location>
        <begin position="22"/>
        <end position="309"/>
    </location>
</feature>
<dbReference type="OrthoDB" id="2335347at2759"/>
<evidence type="ECO:0000313" key="3">
    <source>
        <dbReference type="EMBL" id="GES93968.1"/>
    </source>
</evidence>
<name>A0A2Z6RFE6_9GLOM</name>
<reference evidence="2 4" key="1">
    <citation type="submission" date="2017-11" db="EMBL/GenBank/DDBJ databases">
        <title>The genome of Rhizophagus clarus HR1 reveals common genetic basis of auxotrophy among arbuscular mycorrhizal fungi.</title>
        <authorList>
            <person name="Kobayashi Y."/>
        </authorList>
    </citation>
    <scope>NUCLEOTIDE SEQUENCE [LARGE SCALE GENOMIC DNA]</scope>
    <source>
        <strain evidence="2 4">HR1</strain>
    </source>
</reference>
<comment type="caution">
    <text evidence="2">The sequence shown here is derived from an EMBL/GenBank/DDBJ whole genome shotgun (WGS) entry which is preliminary data.</text>
</comment>
<accession>A0A2Z6RFE6</accession>
<dbReference type="AlphaFoldDB" id="A0A2Z6RFE6"/>
<proteinExistence type="predicted"/>
<feature type="signal peptide" evidence="1">
    <location>
        <begin position="1"/>
        <end position="21"/>
    </location>
</feature>
<reference evidence="3" key="2">
    <citation type="submission" date="2019-10" db="EMBL/GenBank/DDBJ databases">
        <title>Conservation and host-specific expression of non-tandemly repeated heterogenous ribosome RNA gene in arbuscular mycorrhizal fungi.</title>
        <authorList>
            <person name="Maeda T."/>
            <person name="Kobayashi Y."/>
            <person name="Nakagawa T."/>
            <person name="Ezawa T."/>
            <person name="Yamaguchi K."/>
            <person name="Bino T."/>
            <person name="Nishimoto Y."/>
            <person name="Shigenobu S."/>
            <person name="Kawaguchi M."/>
        </authorList>
    </citation>
    <scope>NUCLEOTIDE SEQUENCE</scope>
    <source>
        <strain evidence="3">HR1</strain>
    </source>
</reference>
<sequence>MKSQYFLLLALFAIFVIQVQANGNYGDYKQWKHDFPDTCEKLFDTKHCDKCQSLMWDHFKNPGQCATAFNLGRDIFKVIKDSGEDPKPYDLKFFKKGLKNYCHEGFHCSQQEAEKIYNKFQSVCKQELSVKINWSDNPENYKDKTAFAAYGTLLTYYTGIPARKALCNKSNDGGFCSIKFIEKLTKWMKKKTNSDPKAIVTPDLKFIIKGNGEKIRIPRSFFCDPCWRNMANTYIDYVKEHRLKKSVEKNIWGSVHHLEELYLPHCTYHKRSLGEILKERSVSELAERSAIPAFGVLSHRLNKLHSLAI</sequence>
<keyword evidence="4" id="KW-1185">Reference proteome</keyword>
<keyword evidence="1" id="KW-0732">Signal</keyword>
<dbReference type="EMBL" id="BEXD01002902">
    <property type="protein sequence ID" value="GBB99732.1"/>
    <property type="molecule type" value="Genomic_DNA"/>
</dbReference>
<dbReference type="EMBL" id="BLAL01000229">
    <property type="protein sequence ID" value="GES93968.1"/>
    <property type="molecule type" value="Genomic_DNA"/>
</dbReference>
<protein>
    <submittedName>
        <fullName evidence="2">Uncharacterized protein</fullName>
    </submittedName>
</protein>
<dbReference type="Proteomes" id="UP000615446">
    <property type="component" value="Unassembled WGS sequence"/>
</dbReference>
<evidence type="ECO:0000313" key="4">
    <source>
        <dbReference type="Proteomes" id="UP000247702"/>
    </source>
</evidence>
<gene>
    <name evidence="3" type="ORF">RCL2_002071000</name>
    <name evidence="2" type="ORF">RclHR1_03610008</name>
</gene>
<dbReference type="Proteomes" id="UP000247702">
    <property type="component" value="Unassembled WGS sequence"/>
</dbReference>
<evidence type="ECO:0000256" key="1">
    <source>
        <dbReference type="SAM" id="SignalP"/>
    </source>
</evidence>
<evidence type="ECO:0000313" key="2">
    <source>
        <dbReference type="EMBL" id="GBB99732.1"/>
    </source>
</evidence>